<accession>A0A9D1M7V4</accession>
<protein>
    <submittedName>
        <fullName evidence="1">Uncharacterized protein</fullName>
    </submittedName>
</protein>
<evidence type="ECO:0000313" key="1">
    <source>
        <dbReference type="EMBL" id="HIU55170.1"/>
    </source>
</evidence>
<reference evidence="1" key="2">
    <citation type="journal article" date="2021" name="PeerJ">
        <title>Extensive microbial diversity within the chicken gut microbiome revealed by metagenomics and culture.</title>
        <authorList>
            <person name="Gilroy R."/>
            <person name="Ravi A."/>
            <person name="Getino M."/>
            <person name="Pursley I."/>
            <person name="Horton D.L."/>
            <person name="Alikhan N.F."/>
            <person name="Baker D."/>
            <person name="Gharbi K."/>
            <person name="Hall N."/>
            <person name="Watson M."/>
            <person name="Adriaenssens E.M."/>
            <person name="Foster-Nyarko E."/>
            <person name="Jarju S."/>
            <person name="Secka A."/>
            <person name="Antonio M."/>
            <person name="Oren A."/>
            <person name="Chaudhuri R.R."/>
            <person name="La Ragione R."/>
            <person name="Hildebrand F."/>
            <person name="Pallen M.J."/>
        </authorList>
    </citation>
    <scope>NUCLEOTIDE SEQUENCE</scope>
    <source>
        <strain evidence="1">CHK158-818</strain>
    </source>
</reference>
<dbReference type="AlphaFoldDB" id="A0A9D1M7V4"/>
<dbReference type="EMBL" id="DVNA01000117">
    <property type="protein sequence ID" value="HIU55170.1"/>
    <property type="molecule type" value="Genomic_DNA"/>
</dbReference>
<gene>
    <name evidence="1" type="ORF">IAB03_05090</name>
</gene>
<sequence>MQNYQSLSNAEVSICHGTSAHETGFQRLSSLIPNLHEAHIRYKKNRVTGVFNISGRKTTMGATSLPELIEKLLQKEAEYRKYIRQNRKKKHNEK</sequence>
<reference evidence="1" key="1">
    <citation type="submission" date="2020-10" db="EMBL/GenBank/DDBJ databases">
        <authorList>
            <person name="Gilroy R."/>
        </authorList>
    </citation>
    <scope>NUCLEOTIDE SEQUENCE</scope>
    <source>
        <strain evidence="1">CHK158-818</strain>
    </source>
</reference>
<evidence type="ECO:0000313" key="2">
    <source>
        <dbReference type="Proteomes" id="UP000824112"/>
    </source>
</evidence>
<dbReference type="Proteomes" id="UP000824112">
    <property type="component" value="Unassembled WGS sequence"/>
</dbReference>
<organism evidence="1 2">
    <name type="scientific">Candidatus Gallibacteroides avistercoris</name>
    <dbReference type="NCBI Taxonomy" id="2840833"/>
    <lineage>
        <taxon>Bacteria</taxon>
        <taxon>Pseudomonadati</taxon>
        <taxon>Bacteroidota</taxon>
        <taxon>Bacteroidia</taxon>
        <taxon>Bacteroidales</taxon>
        <taxon>Bacteroidaceae</taxon>
        <taxon>Bacteroidaceae incertae sedis</taxon>
        <taxon>Candidatus Gallibacteroides</taxon>
    </lineage>
</organism>
<name>A0A9D1M7V4_9BACT</name>
<comment type="caution">
    <text evidence="1">The sequence shown here is derived from an EMBL/GenBank/DDBJ whole genome shotgun (WGS) entry which is preliminary data.</text>
</comment>
<proteinExistence type="predicted"/>